<gene>
    <name evidence="8" type="ORF">ACJMK2_011616</name>
</gene>
<protein>
    <recommendedName>
        <fullName evidence="7">OB domain-containing protein</fullName>
    </recommendedName>
</protein>
<reference evidence="8 9" key="1">
    <citation type="submission" date="2024-11" db="EMBL/GenBank/DDBJ databases">
        <title>Chromosome-level genome assembly of the freshwater bivalve Anodonta woodiana.</title>
        <authorList>
            <person name="Chen X."/>
        </authorList>
    </citation>
    <scope>NUCLEOTIDE SEQUENCE [LARGE SCALE GENOMIC DNA]</scope>
    <source>
        <strain evidence="8">MN2024</strain>
        <tissue evidence="8">Gills</tissue>
    </source>
</reference>
<keyword evidence="4" id="KW-0862">Zinc</keyword>
<organism evidence="8 9">
    <name type="scientific">Sinanodonta woodiana</name>
    <name type="common">Chinese pond mussel</name>
    <name type="synonym">Anodonta woodiana</name>
    <dbReference type="NCBI Taxonomy" id="1069815"/>
    <lineage>
        <taxon>Eukaryota</taxon>
        <taxon>Metazoa</taxon>
        <taxon>Spiralia</taxon>
        <taxon>Lophotrochozoa</taxon>
        <taxon>Mollusca</taxon>
        <taxon>Bivalvia</taxon>
        <taxon>Autobranchia</taxon>
        <taxon>Heteroconchia</taxon>
        <taxon>Palaeoheterodonta</taxon>
        <taxon>Unionida</taxon>
        <taxon>Unionoidea</taxon>
        <taxon>Unionidae</taxon>
        <taxon>Unioninae</taxon>
        <taxon>Sinanodonta</taxon>
    </lineage>
</organism>
<keyword evidence="9" id="KW-1185">Reference proteome</keyword>
<evidence type="ECO:0000256" key="3">
    <source>
        <dbReference type="ARBA" id="ARBA00022771"/>
    </source>
</evidence>
<dbReference type="GO" id="GO:0008270">
    <property type="term" value="F:zinc ion binding"/>
    <property type="evidence" value="ECO:0007669"/>
    <property type="project" value="UniProtKB-KW"/>
</dbReference>
<keyword evidence="6" id="KW-0175">Coiled coil</keyword>
<comment type="similarity">
    <text evidence="1">Belongs to the replication factor A protein 1 family.</text>
</comment>
<keyword evidence="3" id="KW-0863">Zinc-finger</keyword>
<feature type="coiled-coil region" evidence="6">
    <location>
        <begin position="325"/>
        <end position="363"/>
    </location>
</feature>
<dbReference type="Gene3D" id="2.40.50.140">
    <property type="entry name" value="Nucleic acid-binding proteins"/>
    <property type="match status" value="2"/>
</dbReference>
<dbReference type="InterPro" id="IPR004365">
    <property type="entry name" value="NA-bd_OB_tRNA"/>
</dbReference>
<evidence type="ECO:0000259" key="7">
    <source>
        <dbReference type="Pfam" id="PF01336"/>
    </source>
</evidence>
<comment type="caution">
    <text evidence="8">The sequence shown here is derived from an EMBL/GenBank/DDBJ whole genome shotgun (WGS) entry which is preliminary data.</text>
</comment>
<dbReference type="EMBL" id="JBJQND010000013">
    <property type="protein sequence ID" value="KAL3856910.1"/>
    <property type="molecule type" value="Genomic_DNA"/>
</dbReference>
<feature type="coiled-coil region" evidence="6">
    <location>
        <begin position="232"/>
        <end position="284"/>
    </location>
</feature>
<evidence type="ECO:0000256" key="6">
    <source>
        <dbReference type="SAM" id="Coils"/>
    </source>
</evidence>
<evidence type="ECO:0000256" key="1">
    <source>
        <dbReference type="ARBA" id="ARBA00005690"/>
    </source>
</evidence>
<dbReference type="Pfam" id="PF01336">
    <property type="entry name" value="tRNA_anti-codon"/>
    <property type="match status" value="1"/>
</dbReference>
<dbReference type="GO" id="GO:0003677">
    <property type="term" value="F:DNA binding"/>
    <property type="evidence" value="ECO:0007669"/>
    <property type="project" value="UniProtKB-KW"/>
</dbReference>
<accession>A0ABD3V5L3</accession>
<dbReference type="PANTHER" id="PTHR35083">
    <property type="entry name" value="RGD1565685 PROTEIN"/>
    <property type="match status" value="1"/>
</dbReference>
<dbReference type="PANTHER" id="PTHR35083:SF3">
    <property type="entry name" value="SI:CH211-91P5.3"/>
    <property type="match status" value="1"/>
</dbReference>
<dbReference type="InterPro" id="IPR012340">
    <property type="entry name" value="NA-bd_OB-fold"/>
</dbReference>
<feature type="domain" description="OB" evidence="7">
    <location>
        <begin position="403"/>
        <end position="471"/>
    </location>
</feature>
<sequence length="625" mass="71798">MSTPQRFKDLEYRNWVKCSLSLIVMKEGLHDYVDTEVKKLHLHIKTNLSSTPGGPSFGTLCGSCTWKDVRRNRGYHNTSNIICRNRVCDRWLSQILAFHNEPNNPNINWKNADISQWPTNPYEIAKVYMPKGQDRTHNLPQELDAAAILSLLKYCKWFGKNIPNIQLLSDLIDFRNEVLHSGELKVKDSIKDIRIDQMIKLLSDLKVNGDAQSELNRVKCEDIDMSFRENEIQALQNLVSGLRSKLAEVTGEMASLQNVQTQHSEETTKHAEEVNKSLQELKEISDKMETFLNNNPDINDIEITKSMKDFKKDIQEELSQIKLKVLSHDDRLETLDDRLEKHKEETQLQFKGVRNQLAALENKSGNDLQPIHQKVSGGATASSSSDVCVDYISSLRPYQKRWKICSRITNKSRIIHYRKPGKKWDKHLNLTFTDSTGSINAVAFGQTAEKFNALLKEQKVYYVSNATIKQDKMMGRNAYNMILTDDTNIKLYEEEDSLALPTQIPFKSVTIDKLEPGQFYDVIGVVKDHREKTVKKWHGIDVQIVDQSKKIVSLNLSKKDVEKLDLRGNPILAVSGACLKHSYGHVYLKMMPNSKLQVNPADIPETDLLKRWFEKEGRQIEFEKI</sequence>
<evidence type="ECO:0000256" key="5">
    <source>
        <dbReference type="ARBA" id="ARBA00023125"/>
    </source>
</evidence>
<dbReference type="InterPro" id="IPR027897">
    <property type="entry name" value="DUF4559"/>
</dbReference>
<dbReference type="FunFam" id="2.40.50.140:FF:000041">
    <property type="entry name" value="Replication protein A subunit"/>
    <property type="match status" value="1"/>
</dbReference>
<evidence type="ECO:0000256" key="4">
    <source>
        <dbReference type="ARBA" id="ARBA00022833"/>
    </source>
</evidence>
<dbReference type="Proteomes" id="UP001634394">
    <property type="component" value="Unassembled WGS sequence"/>
</dbReference>
<keyword evidence="2" id="KW-0479">Metal-binding</keyword>
<evidence type="ECO:0000313" key="8">
    <source>
        <dbReference type="EMBL" id="KAL3856910.1"/>
    </source>
</evidence>
<dbReference type="Pfam" id="PF15112">
    <property type="entry name" value="DUF4559"/>
    <property type="match status" value="1"/>
</dbReference>
<keyword evidence="5" id="KW-0238">DNA-binding</keyword>
<proteinExistence type="inferred from homology"/>
<evidence type="ECO:0000313" key="9">
    <source>
        <dbReference type="Proteomes" id="UP001634394"/>
    </source>
</evidence>
<evidence type="ECO:0000256" key="2">
    <source>
        <dbReference type="ARBA" id="ARBA00022723"/>
    </source>
</evidence>
<dbReference type="SUPFAM" id="SSF50249">
    <property type="entry name" value="Nucleic acid-binding proteins"/>
    <property type="match status" value="2"/>
</dbReference>
<name>A0ABD3V5L3_SINWO</name>
<dbReference type="AlphaFoldDB" id="A0ABD3V5L3"/>